<dbReference type="EC" id="2.1.1.223" evidence="6"/>
<keyword evidence="3 6" id="KW-0808">Transferase</keyword>
<dbReference type="InterPro" id="IPR050210">
    <property type="entry name" value="tRNA_Adenine-N(6)_MTase"/>
</dbReference>
<dbReference type="SUPFAM" id="SSF53335">
    <property type="entry name" value="S-adenosyl-L-methionine-dependent methyltransferases"/>
    <property type="match status" value="1"/>
</dbReference>
<dbReference type="Proteomes" id="UP001595818">
    <property type="component" value="Unassembled WGS sequence"/>
</dbReference>
<proteinExistence type="inferred from homology"/>
<dbReference type="InterPro" id="IPR002052">
    <property type="entry name" value="DNA_methylase_N6_adenine_CS"/>
</dbReference>
<protein>
    <recommendedName>
        <fullName evidence="6">tRNA1(Val) (adenine(37)-N6)-methyltransferase</fullName>
        <ecNumber evidence="6">2.1.1.223</ecNumber>
    </recommendedName>
    <alternativeName>
        <fullName evidence="6">tRNA m6A37 methyltransferase</fullName>
    </alternativeName>
</protein>
<sequence length="238" mass="27313">MANSYFQFKQFLIHQERCAMKLSTDAMMLGAVAEHPLPSHILDIGTGTGVLALMLAQKYAEARIHAVEIDQDAAEQAAENMKLSPWKGRLLVFKDAFQSFAMLKNHQYELIVSNPPFFPNHIKSTDAKRNVALHSDELTFEDLLKGVAKLLSSKGLFFLILPPRQMQDVKLLAEHNRLYLQTATTIYDNPNAKPFREICSFGKNRVETPLFKIFYIKEPDGKYTAEYRRLLKDYMLHF</sequence>
<dbReference type="EMBL" id="JBHSJJ010000015">
    <property type="protein sequence ID" value="MFC4874079.1"/>
    <property type="molecule type" value="Genomic_DNA"/>
</dbReference>
<dbReference type="PROSITE" id="PS00092">
    <property type="entry name" value="N6_MTASE"/>
    <property type="match status" value="1"/>
</dbReference>
<dbReference type="CDD" id="cd02440">
    <property type="entry name" value="AdoMet_MTases"/>
    <property type="match status" value="1"/>
</dbReference>
<dbReference type="GO" id="GO:0008168">
    <property type="term" value="F:methyltransferase activity"/>
    <property type="evidence" value="ECO:0007669"/>
    <property type="project" value="UniProtKB-KW"/>
</dbReference>
<evidence type="ECO:0000256" key="2">
    <source>
        <dbReference type="ARBA" id="ARBA00022603"/>
    </source>
</evidence>
<dbReference type="GO" id="GO:0032259">
    <property type="term" value="P:methylation"/>
    <property type="evidence" value="ECO:0007669"/>
    <property type="project" value="UniProtKB-KW"/>
</dbReference>
<dbReference type="InterPro" id="IPR007848">
    <property type="entry name" value="Small_mtfrase_dom"/>
</dbReference>
<keyword evidence="1 6" id="KW-0963">Cytoplasm</keyword>
<evidence type="ECO:0000256" key="3">
    <source>
        <dbReference type="ARBA" id="ARBA00022679"/>
    </source>
</evidence>
<comment type="caution">
    <text evidence="8">The sequence shown here is derived from an EMBL/GenBank/DDBJ whole genome shotgun (WGS) entry which is preliminary data.</text>
</comment>
<evidence type="ECO:0000259" key="7">
    <source>
        <dbReference type="Pfam" id="PF05175"/>
    </source>
</evidence>
<dbReference type="InterPro" id="IPR029063">
    <property type="entry name" value="SAM-dependent_MTases_sf"/>
</dbReference>
<accession>A0ABV9T5P6</accession>
<keyword evidence="5 6" id="KW-0819">tRNA processing</keyword>
<dbReference type="PANTHER" id="PTHR47739:SF1">
    <property type="entry name" value="TRNA1(VAL) (ADENINE(37)-N6)-METHYLTRANSFERASE"/>
    <property type="match status" value="1"/>
</dbReference>
<evidence type="ECO:0000256" key="4">
    <source>
        <dbReference type="ARBA" id="ARBA00022691"/>
    </source>
</evidence>
<comment type="function">
    <text evidence="6">Specifically methylates the adenine in position 37 of tRNA(1)(Val) (anticodon cmo5UAC).</text>
</comment>
<dbReference type="InterPro" id="IPR022882">
    <property type="entry name" value="tRNA_adenine-N6_MeTrfase"/>
</dbReference>
<keyword evidence="9" id="KW-1185">Reference proteome</keyword>
<keyword evidence="2 6" id="KW-0489">Methyltransferase</keyword>
<feature type="domain" description="Methyltransferase small" evidence="7">
    <location>
        <begin position="35"/>
        <end position="128"/>
    </location>
</feature>
<evidence type="ECO:0000313" key="8">
    <source>
        <dbReference type="EMBL" id="MFC4874079.1"/>
    </source>
</evidence>
<comment type="subcellular location">
    <subcellularLocation>
        <location evidence="6">Cytoplasm</location>
    </subcellularLocation>
</comment>
<dbReference type="HAMAP" id="MF_01872">
    <property type="entry name" value="tRNA_methyltr_YfiC"/>
    <property type="match status" value="1"/>
</dbReference>
<evidence type="ECO:0000256" key="5">
    <source>
        <dbReference type="ARBA" id="ARBA00022694"/>
    </source>
</evidence>
<dbReference type="Pfam" id="PF05175">
    <property type="entry name" value="MTS"/>
    <property type="match status" value="1"/>
</dbReference>
<gene>
    <name evidence="8" type="ORF">ACFPFU_20405</name>
</gene>
<dbReference type="Gene3D" id="3.40.50.150">
    <property type="entry name" value="Vaccinia Virus protein VP39"/>
    <property type="match status" value="1"/>
</dbReference>
<evidence type="ECO:0000256" key="6">
    <source>
        <dbReference type="HAMAP-Rule" id="MF_01872"/>
    </source>
</evidence>
<evidence type="ECO:0000313" key="9">
    <source>
        <dbReference type="Proteomes" id="UP001595818"/>
    </source>
</evidence>
<name>A0ABV9T5P6_9BACT</name>
<organism evidence="8 9">
    <name type="scientific">Negadavirga shengliensis</name>
    <dbReference type="NCBI Taxonomy" id="1389218"/>
    <lineage>
        <taxon>Bacteria</taxon>
        <taxon>Pseudomonadati</taxon>
        <taxon>Bacteroidota</taxon>
        <taxon>Cytophagia</taxon>
        <taxon>Cytophagales</taxon>
        <taxon>Cyclobacteriaceae</taxon>
        <taxon>Negadavirga</taxon>
    </lineage>
</organism>
<keyword evidence="4 6" id="KW-0949">S-adenosyl-L-methionine</keyword>
<dbReference type="PANTHER" id="PTHR47739">
    <property type="entry name" value="TRNA1(VAL) (ADENINE(37)-N6)-METHYLTRANSFERASE"/>
    <property type="match status" value="1"/>
</dbReference>
<comment type="catalytic activity">
    <reaction evidence="6">
        <text>adenosine(37) in tRNA1(Val) + S-adenosyl-L-methionine = N(6)-methyladenosine(37) in tRNA1(Val) + S-adenosyl-L-homocysteine + H(+)</text>
        <dbReference type="Rhea" id="RHEA:43160"/>
        <dbReference type="Rhea" id="RHEA-COMP:10369"/>
        <dbReference type="Rhea" id="RHEA-COMP:10370"/>
        <dbReference type="ChEBI" id="CHEBI:15378"/>
        <dbReference type="ChEBI" id="CHEBI:57856"/>
        <dbReference type="ChEBI" id="CHEBI:59789"/>
        <dbReference type="ChEBI" id="CHEBI:74411"/>
        <dbReference type="ChEBI" id="CHEBI:74449"/>
        <dbReference type="EC" id="2.1.1.223"/>
    </reaction>
</comment>
<reference evidence="9" key="1">
    <citation type="journal article" date="2019" name="Int. J. Syst. Evol. Microbiol.">
        <title>The Global Catalogue of Microorganisms (GCM) 10K type strain sequencing project: providing services to taxonomists for standard genome sequencing and annotation.</title>
        <authorList>
            <consortium name="The Broad Institute Genomics Platform"/>
            <consortium name="The Broad Institute Genome Sequencing Center for Infectious Disease"/>
            <person name="Wu L."/>
            <person name="Ma J."/>
        </authorList>
    </citation>
    <scope>NUCLEOTIDE SEQUENCE [LARGE SCALE GENOMIC DNA]</scope>
    <source>
        <strain evidence="9">CGMCC 4.7466</strain>
    </source>
</reference>
<dbReference type="RefSeq" id="WP_377067578.1">
    <property type="nucleotide sequence ID" value="NZ_JBHSJJ010000015.1"/>
</dbReference>
<comment type="similarity">
    <text evidence="6">Belongs to the methyltransferase superfamily. tRNA (adenine-N(6)-)-methyltransferase family.</text>
</comment>
<evidence type="ECO:0000256" key="1">
    <source>
        <dbReference type="ARBA" id="ARBA00022490"/>
    </source>
</evidence>